<keyword evidence="3" id="KW-1185">Reference proteome</keyword>
<dbReference type="AlphaFoldDB" id="A0A1M7Z3Q2"/>
<gene>
    <name evidence="2" type="ORF">SAMN04488108_0158</name>
</gene>
<dbReference type="OrthoDB" id="647779at2"/>
<feature type="chain" id="PRO_5012364919" evidence="1">
    <location>
        <begin position="20"/>
        <end position="215"/>
    </location>
</feature>
<dbReference type="RefSeq" id="WP_073569852.1">
    <property type="nucleotide sequence ID" value="NZ_FRXN01000001.1"/>
</dbReference>
<sequence length="215" mass="25520">MKKLLFFLFFFTFSNLCKADYTPIPLDELILISDKIVVGEIVEVEPVYITIRVEQSLNHDWGFLKIRRFINWTCAMRWTPYQNGQKLVFFLREEEGDYFPIGAGNEGEMPVLEGIVYINDQALSMIDYYYSQQIGRMVFNITPYFLYGGRYHGIKYSLLELMNTVRFVRNCYRIEPENGWAYKRELLCSEEEILAKSEGSDLRLSIFYDFKNRMD</sequence>
<name>A0A1M7Z3Q2_9BACT</name>
<proteinExistence type="predicted"/>
<evidence type="ECO:0000256" key="1">
    <source>
        <dbReference type="SAM" id="SignalP"/>
    </source>
</evidence>
<evidence type="ECO:0000313" key="3">
    <source>
        <dbReference type="Proteomes" id="UP000184609"/>
    </source>
</evidence>
<dbReference type="EMBL" id="FRXN01000001">
    <property type="protein sequence ID" value="SHO59521.1"/>
    <property type="molecule type" value="Genomic_DNA"/>
</dbReference>
<organism evidence="2 3">
    <name type="scientific">Algoriphagus zhangzhouensis</name>
    <dbReference type="NCBI Taxonomy" id="1073327"/>
    <lineage>
        <taxon>Bacteria</taxon>
        <taxon>Pseudomonadati</taxon>
        <taxon>Bacteroidota</taxon>
        <taxon>Cytophagia</taxon>
        <taxon>Cytophagales</taxon>
        <taxon>Cyclobacteriaceae</taxon>
        <taxon>Algoriphagus</taxon>
    </lineage>
</organism>
<keyword evidence="1" id="KW-0732">Signal</keyword>
<dbReference type="STRING" id="1073327.SAMN04488108_0158"/>
<reference evidence="3" key="1">
    <citation type="submission" date="2016-12" db="EMBL/GenBank/DDBJ databases">
        <authorList>
            <person name="Varghese N."/>
            <person name="Submissions S."/>
        </authorList>
    </citation>
    <scope>NUCLEOTIDE SEQUENCE [LARGE SCALE GENOMIC DNA]</scope>
    <source>
        <strain evidence="3">DSM 25035</strain>
    </source>
</reference>
<protein>
    <submittedName>
        <fullName evidence="2">Uncharacterized protein</fullName>
    </submittedName>
</protein>
<accession>A0A1M7Z3Q2</accession>
<evidence type="ECO:0000313" key="2">
    <source>
        <dbReference type="EMBL" id="SHO59521.1"/>
    </source>
</evidence>
<feature type="signal peptide" evidence="1">
    <location>
        <begin position="1"/>
        <end position="19"/>
    </location>
</feature>
<dbReference type="Proteomes" id="UP000184609">
    <property type="component" value="Unassembled WGS sequence"/>
</dbReference>